<evidence type="ECO:0000256" key="4">
    <source>
        <dbReference type="ARBA" id="ARBA00022723"/>
    </source>
</evidence>
<evidence type="ECO:0000256" key="3">
    <source>
        <dbReference type="ARBA" id="ARBA00022714"/>
    </source>
</evidence>
<reference evidence="14 15" key="1">
    <citation type="submission" date="2016-02" db="EMBL/GenBank/DDBJ databases">
        <title>Genome analysis of coral dinoflagellate symbionts highlights evolutionary adaptations to a symbiotic lifestyle.</title>
        <authorList>
            <person name="Aranda M."/>
            <person name="Li Y."/>
            <person name="Liew Y.J."/>
            <person name="Baumgarten S."/>
            <person name="Simakov O."/>
            <person name="Wilson M."/>
            <person name="Piel J."/>
            <person name="Ashoor H."/>
            <person name="Bougouffa S."/>
            <person name="Bajic V.B."/>
            <person name="Ryu T."/>
            <person name="Ravasi T."/>
            <person name="Bayer T."/>
            <person name="Micklem G."/>
            <person name="Kim H."/>
            <person name="Bhak J."/>
            <person name="Lajeunesse T.C."/>
            <person name="Voolstra C.R."/>
        </authorList>
    </citation>
    <scope>NUCLEOTIDE SEQUENCE [LARGE SCALE GENOMIC DNA]</scope>
    <source>
        <strain evidence="14 15">CCMP2467</strain>
    </source>
</reference>
<evidence type="ECO:0000256" key="5">
    <source>
        <dbReference type="ARBA" id="ARBA00022989"/>
    </source>
</evidence>
<feature type="region of interest" description="Disordered" evidence="10">
    <location>
        <begin position="436"/>
        <end position="828"/>
    </location>
</feature>
<dbReference type="InterPro" id="IPR036922">
    <property type="entry name" value="Rieske_2Fe-2S_sf"/>
</dbReference>
<keyword evidence="7" id="KW-0408">Iron</keyword>
<accession>A0A1Q9DS13</accession>
<dbReference type="InterPro" id="IPR000719">
    <property type="entry name" value="Prot_kinase_dom"/>
</dbReference>
<evidence type="ECO:0000256" key="11">
    <source>
        <dbReference type="SAM" id="Phobius"/>
    </source>
</evidence>
<dbReference type="OrthoDB" id="426882at2759"/>
<evidence type="ECO:0000256" key="9">
    <source>
        <dbReference type="ARBA" id="ARBA00023136"/>
    </source>
</evidence>
<evidence type="ECO:0000256" key="1">
    <source>
        <dbReference type="ARBA" id="ARBA00004370"/>
    </source>
</evidence>
<feature type="domain" description="Rieske" evidence="13">
    <location>
        <begin position="902"/>
        <end position="1015"/>
    </location>
</feature>
<feature type="domain" description="Protein kinase" evidence="12">
    <location>
        <begin position="1"/>
        <end position="301"/>
    </location>
</feature>
<evidence type="ECO:0000256" key="10">
    <source>
        <dbReference type="SAM" id="MobiDB-lite"/>
    </source>
</evidence>
<feature type="compositionally biased region" description="Basic and acidic residues" evidence="10">
    <location>
        <begin position="470"/>
        <end position="483"/>
    </location>
</feature>
<evidence type="ECO:0000259" key="12">
    <source>
        <dbReference type="PROSITE" id="PS50011"/>
    </source>
</evidence>
<dbReference type="GO" id="GO:0051537">
    <property type="term" value="F:2 iron, 2 sulfur cluster binding"/>
    <property type="evidence" value="ECO:0007669"/>
    <property type="project" value="UniProtKB-KW"/>
</dbReference>
<dbReference type="SUPFAM" id="SSF55961">
    <property type="entry name" value="Bet v1-like"/>
    <property type="match status" value="1"/>
</dbReference>
<dbReference type="InterPro" id="IPR050584">
    <property type="entry name" value="Cholesterol_7-desaturase"/>
</dbReference>
<dbReference type="GO" id="GO:0004672">
    <property type="term" value="F:protein kinase activity"/>
    <property type="evidence" value="ECO:0007669"/>
    <property type="project" value="InterPro"/>
</dbReference>
<protein>
    <submittedName>
        <fullName evidence="14">Pheophorbide a oxygenase, chloroplastic</fullName>
    </submittedName>
</protein>
<keyword evidence="8" id="KW-0411">Iron-sulfur</keyword>
<keyword evidence="4" id="KW-0479">Metal-binding</keyword>
<dbReference type="Proteomes" id="UP000186817">
    <property type="component" value="Unassembled WGS sequence"/>
</dbReference>
<keyword evidence="2 11" id="KW-0812">Transmembrane</keyword>
<dbReference type="GO" id="GO:0016020">
    <property type="term" value="C:membrane"/>
    <property type="evidence" value="ECO:0007669"/>
    <property type="project" value="UniProtKB-SubCell"/>
</dbReference>
<evidence type="ECO:0000259" key="13">
    <source>
        <dbReference type="PROSITE" id="PS51296"/>
    </source>
</evidence>
<feature type="compositionally biased region" description="Basic and acidic residues" evidence="10">
    <location>
        <begin position="530"/>
        <end position="545"/>
    </location>
</feature>
<evidence type="ECO:0000256" key="2">
    <source>
        <dbReference type="ARBA" id="ARBA00022692"/>
    </source>
</evidence>
<keyword evidence="5 11" id="KW-1133">Transmembrane helix</keyword>
<comment type="subcellular location">
    <subcellularLocation>
        <location evidence="1">Membrane</location>
    </subcellularLocation>
</comment>
<dbReference type="InterPro" id="IPR001245">
    <property type="entry name" value="Ser-Thr/Tyr_kinase_cat_dom"/>
</dbReference>
<name>A0A1Q9DS13_SYMMI</name>
<keyword evidence="3" id="KW-0001">2Fe-2S</keyword>
<dbReference type="PANTHER" id="PTHR21266">
    <property type="entry name" value="IRON-SULFUR DOMAIN CONTAINING PROTEIN"/>
    <property type="match status" value="1"/>
</dbReference>
<feature type="compositionally biased region" description="Basic and acidic residues" evidence="10">
    <location>
        <begin position="715"/>
        <end position="815"/>
    </location>
</feature>
<proteinExistence type="predicted"/>
<feature type="compositionally biased region" description="Acidic residues" evidence="10">
    <location>
        <begin position="579"/>
        <end position="590"/>
    </location>
</feature>
<dbReference type="GO" id="GO:0016491">
    <property type="term" value="F:oxidoreductase activity"/>
    <property type="evidence" value="ECO:0007669"/>
    <property type="project" value="UniProtKB-KW"/>
</dbReference>
<keyword evidence="9 11" id="KW-0472">Membrane</keyword>
<sequence length="1357" mass="151619">MEAMPRSPVSVADTISTQASSADWCQHLSQKALASSWRFKSDDIQIEKELCRTLKSTVHLGRWKGAQVVVKTLIAANSDESSDKFLGACLDTSCSIACITEYMPGGDLESFYVAKRAKRQAPVWHPHLKQVLSWAAATARGLLFLHTREVPLVHRDLKPMNLLLTKHLDLKAAQLGAALGILRDHSRYAMTGGVGTYRYMAPEAFHRRRSNSQTIIVFGATEPASREKEPPETSPFEWKLYRRASDCSQEYVLQLYTQADGLSVATPWPPRRCFWVAVQAWAEDAQKRPDAGQILGALESLEEEVKLLGLTKCRWSVFTLALACRACLFLDVTSAWDLAALGISGCCDLQFRLELDIRGPCPSSVAMAQWAPGFGPWATERAISEAVPRSRWPHVERFDAIHLSAHRRPRRLRNATEGSRPWRGWLAGFLGAGGYAARTARRPPKPAPRPRVGRASTEETNASGDSDEQQEPRADAAESKDDSDASSDSSDDEGDESKAEAPAKEDATKTADKNDEKSTSASDDDSTAEGDEKSEKPDKEEKAGESEESSGSSEDSAGEEPKKEAEKSEAVKEEMPMKEEEEEEDGESEDEKPKQESAKEEKPEASEKDSDSEDAGNEPEEKEKDSEEKTSEPEKEDTDKSESGKEEEEKAAEAEESEKQEGKPKEEEKPKESEQKVEEEKKSESEKVEHKAEEDEKSESEQAEKSNENPEEDVEKPVESAPPKEESTKSQTENGEKDKKEEPPKAKDSEESKETKEEKKDSKKPEGAEELKNEAEAKNDKKDKEPKDEKGKDDGKEEAKDKTEEAPKKAEESQKQAKLSGTEEAVSMMGEMLVALKSEEASEDEDKDAVPKERKQQAVDMMEEVLVAFKPDEKRKEKDEEEGVTKEMKQQAKEYFDWNRAWYPIAPLDYLHADKPNPVKLLGKRMVVWCSDVAENIWHAALDSCPHRMAPLSIGEVLDSGELRCRYHGWSFNGAGSCVCVPQARNEAEEARISGLARSCLTTFPVQVKQGLVWIFPFTGQDATTHAKKSAPCVTPEMDGAEWIMTVAPVGYQVSVENTFDPSHAPFLHNGIVKYAAERARAITKFVLRDDVISGKRGFVLQHNGYDESTEGIAATRQFVPPCSNTTVYKYADGRVETNQLYFVPCGPHETRYIVNLGAGERRRRLPTIMEDVLHVLFFNKIFGYRFQEQDLMAMCGQERALQESANYAWGEQYVLGTPADKGVEVFRRWFYEFANGGPYFPRSSRTLPATDSMLFDRWQRHSKYCPRCRRVMRAFGTVQGAAGRISVCGLIASAIFFFLHRREATEATLLATLLSAALGRWAAAERWGFVSSMPLKGLMEVAVYKDAAKDDRVKSK</sequence>
<evidence type="ECO:0000256" key="7">
    <source>
        <dbReference type="ARBA" id="ARBA00023004"/>
    </source>
</evidence>
<dbReference type="PROSITE" id="PS00108">
    <property type="entry name" value="PROTEIN_KINASE_ST"/>
    <property type="match status" value="1"/>
</dbReference>
<dbReference type="Pfam" id="PF00355">
    <property type="entry name" value="Rieske"/>
    <property type="match status" value="1"/>
</dbReference>
<dbReference type="Pfam" id="PF07714">
    <property type="entry name" value="PK_Tyr_Ser-Thr"/>
    <property type="match status" value="1"/>
</dbReference>
<dbReference type="InterPro" id="IPR017941">
    <property type="entry name" value="Rieske_2Fe-2S"/>
</dbReference>
<dbReference type="EMBL" id="LSRX01000414">
    <property type="protein sequence ID" value="OLP97944.1"/>
    <property type="molecule type" value="Genomic_DNA"/>
</dbReference>
<gene>
    <name evidence="14" type="primary">PAO</name>
    <name evidence="14" type="ORF">AK812_SmicGene19638</name>
</gene>
<feature type="transmembrane region" description="Helical" evidence="11">
    <location>
        <begin position="1282"/>
        <end position="1300"/>
    </location>
</feature>
<feature type="compositionally biased region" description="Basic and acidic residues" evidence="10">
    <location>
        <begin position="619"/>
        <end position="708"/>
    </location>
</feature>
<dbReference type="GO" id="GO:0005524">
    <property type="term" value="F:ATP binding"/>
    <property type="evidence" value="ECO:0007669"/>
    <property type="project" value="InterPro"/>
</dbReference>
<evidence type="ECO:0000256" key="6">
    <source>
        <dbReference type="ARBA" id="ARBA00023002"/>
    </source>
</evidence>
<feature type="compositionally biased region" description="Basic and acidic residues" evidence="10">
    <location>
        <begin position="559"/>
        <end position="578"/>
    </location>
</feature>
<dbReference type="Gene3D" id="2.102.10.10">
    <property type="entry name" value="Rieske [2Fe-2S] iron-sulphur domain"/>
    <property type="match status" value="1"/>
</dbReference>
<dbReference type="PANTHER" id="PTHR21266:SF32">
    <property type="entry name" value="CHOLESTEROL 7-DESATURASE NVD"/>
    <property type="match status" value="1"/>
</dbReference>
<dbReference type="SUPFAM" id="SSF50022">
    <property type="entry name" value="ISP domain"/>
    <property type="match status" value="1"/>
</dbReference>
<organism evidence="14 15">
    <name type="scientific">Symbiodinium microadriaticum</name>
    <name type="common">Dinoflagellate</name>
    <name type="synonym">Zooxanthella microadriatica</name>
    <dbReference type="NCBI Taxonomy" id="2951"/>
    <lineage>
        <taxon>Eukaryota</taxon>
        <taxon>Sar</taxon>
        <taxon>Alveolata</taxon>
        <taxon>Dinophyceae</taxon>
        <taxon>Suessiales</taxon>
        <taxon>Symbiodiniaceae</taxon>
        <taxon>Symbiodinium</taxon>
    </lineage>
</organism>
<dbReference type="SMART" id="SM00220">
    <property type="entry name" value="S_TKc"/>
    <property type="match status" value="1"/>
</dbReference>
<dbReference type="PROSITE" id="PS51296">
    <property type="entry name" value="RIESKE"/>
    <property type="match status" value="1"/>
</dbReference>
<dbReference type="GO" id="GO:0046872">
    <property type="term" value="F:metal ion binding"/>
    <property type="evidence" value="ECO:0007669"/>
    <property type="project" value="UniProtKB-KW"/>
</dbReference>
<dbReference type="Gene3D" id="3.90.380.10">
    <property type="entry name" value="Naphthalene 1,2-dioxygenase Alpha Subunit, Chain A, domain 1"/>
    <property type="match status" value="1"/>
</dbReference>
<dbReference type="SUPFAM" id="SSF56112">
    <property type="entry name" value="Protein kinase-like (PK-like)"/>
    <property type="match status" value="1"/>
</dbReference>
<evidence type="ECO:0000313" key="14">
    <source>
        <dbReference type="EMBL" id="OLP97944.1"/>
    </source>
</evidence>
<dbReference type="Gene3D" id="1.10.510.10">
    <property type="entry name" value="Transferase(Phosphotransferase) domain 1"/>
    <property type="match status" value="1"/>
</dbReference>
<dbReference type="InterPro" id="IPR011009">
    <property type="entry name" value="Kinase-like_dom_sf"/>
</dbReference>
<comment type="caution">
    <text evidence="14">The sequence shown here is derived from an EMBL/GenBank/DDBJ whole genome shotgun (WGS) entry which is preliminary data.</text>
</comment>
<dbReference type="InterPro" id="IPR008271">
    <property type="entry name" value="Ser/Thr_kinase_AS"/>
</dbReference>
<keyword evidence="15" id="KW-1185">Reference proteome</keyword>
<evidence type="ECO:0000313" key="15">
    <source>
        <dbReference type="Proteomes" id="UP000186817"/>
    </source>
</evidence>
<feature type="compositionally biased region" description="Basic and acidic residues" evidence="10">
    <location>
        <begin position="496"/>
        <end position="518"/>
    </location>
</feature>
<evidence type="ECO:0000256" key="8">
    <source>
        <dbReference type="ARBA" id="ARBA00023014"/>
    </source>
</evidence>
<feature type="compositionally biased region" description="Basic and acidic residues" evidence="10">
    <location>
        <begin position="591"/>
        <end position="609"/>
    </location>
</feature>
<dbReference type="GO" id="GO:0005737">
    <property type="term" value="C:cytoplasm"/>
    <property type="evidence" value="ECO:0007669"/>
    <property type="project" value="TreeGrafter"/>
</dbReference>
<keyword evidence="6" id="KW-0560">Oxidoreductase</keyword>
<dbReference type="PROSITE" id="PS50011">
    <property type="entry name" value="PROTEIN_KINASE_DOM"/>
    <property type="match status" value="1"/>
</dbReference>